<evidence type="ECO:0000256" key="1">
    <source>
        <dbReference type="SAM" id="MobiDB-lite"/>
    </source>
</evidence>
<sequence>MSSANQHPEMAAAAGSEAATVTGDGEHGAVVRPRAHQREALAALERTLTGHRRAQLVMACGTGKTLVGCWYAERCHAALTVVVVPSLALVTQTLAEWRSARGWTFEALIACSDPSTAEGEWGRTRTSAQADAPWWAQLRARVSTSPAVLAARVAHRSPRRPIVIFSTYHSVSVVVEAVQACGMVADLLVADEAHTLAGWSSEGFRAVFGDGFVRSRLFMTATPVTTDSRQGGLSMRDEAVFGPVAYTLDFAAAIRRQLLADYRVMVYESPGHQQSPDPVAAVIKAAEQGVSRVLSFHSRVCRARRFAEAVDGLRLADGRTVVARTVAGSDPARRRAEALSLLRSAGCGELVVITSARCLGAGVDIPSVDGVLFADPKYSDVDVVQAVGRLLRRSEGKETGVVLIPVVIPAGVDDDTVLSTGSFRAVWRILRGLRSMDERFAVELAAGTGRRSQGQNGRPVGRRLLDVDVWSLRDPHGIHARLVDLSSRTWEDSLAELHRYVTGHGHLPARSTSLGQWCEGQRRAYRWGTLAADRAVRLHDVPGWVWDISGHRWEDQCRQVRDLATAQGGLRLDCPQIARTVLRDSARGSSVGTVGRWCARQRRAHSQGRLDGWQIQQLEDISGWNWNPLSSRDAAALNLLAEYVAWKGHANPPADVVEDDLELGQWLAGVRRRRVTGTLTQTLLDEICVISPTPAAAGALQWHRSETIWALHYEALQQFSVRHGHCRVPYSHHETLTDGSVEIYQWCAQQRKLWRHNALPQARIRMLETLAGWRWDTGRTGAEMSARRSELVLADEARSHLVTLAAEVPHHEVIAKACGQPTALITSIVTGDRRRIPITVDNQIRALTVAAVLLAAGPSTRVNAERSWRLIDDMLARGWPQLWLSRELGGRLHRPTQRPHTITVQRAEAIAGLHHLLGQRTFIAQQYRDLPPQLTEILGAQPPVREVA</sequence>
<keyword evidence="3" id="KW-0547">Nucleotide-binding</keyword>
<proteinExistence type="predicted"/>
<dbReference type="InterPro" id="IPR005114">
    <property type="entry name" value="Helicase_assoc"/>
</dbReference>
<dbReference type="Pfam" id="PF04851">
    <property type="entry name" value="ResIII"/>
    <property type="match status" value="1"/>
</dbReference>
<keyword evidence="3" id="KW-0347">Helicase</keyword>
<keyword evidence="3" id="KW-0378">Hydrolase</keyword>
<evidence type="ECO:0000313" key="3">
    <source>
        <dbReference type="EMBL" id="GFG83154.1"/>
    </source>
</evidence>
<feature type="region of interest" description="Disordered" evidence="1">
    <location>
        <begin position="1"/>
        <end position="35"/>
    </location>
</feature>
<dbReference type="SMART" id="SM00487">
    <property type="entry name" value="DEXDc"/>
    <property type="match status" value="1"/>
</dbReference>
<evidence type="ECO:0000313" key="4">
    <source>
        <dbReference type="Proteomes" id="UP000465240"/>
    </source>
</evidence>
<dbReference type="InterPro" id="IPR001650">
    <property type="entry name" value="Helicase_C-like"/>
</dbReference>
<organism evidence="3 4">
    <name type="scientific">Mycobacterium paragordonae</name>
    <dbReference type="NCBI Taxonomy" id="1389713"/>
    <lineage>
        <taxon>Bacteria</taxon>
        <taxon>Bacillati</taxon>
        <taxon>Actinomycetota</taxon>
        <taxon>Actinomycetes</taxon>
        <taxon>Mycobacteriales</taxon>
        <taxon>Mycobacteriaceae</taxon>
        <taxon>Mycobacterium</taxon>
    </lineage>
</organism>
<protein>
    <submittedName>
        <fullName evidence="3">Helicase</fullName>
    </submittedName>
</protein>
<dbReference type="PANTHER" id="PTHR47396:SF1">
    <property type="entry name" value="ATP-DEPENDENT HELICASE IRC3-RELATED"/>
    <property type="match status" value="1"/>
</dbReference>
<dbReference type="PANTHER" id="PTHR47396">
    <property type="entry name" value="TYPE I RESTRICTION ENZYME ECOKI R PROTEIN"/>
    <property type="match status" value="1"/>
</dbReference>
<feature type="domain" description="Helicase ATP-binding" evidence="2">
    <location>
        <begin position="29"/>
        <end position="251"/>
    </location>
</feature>
<comment type="caution">
    <text evidence="3">The sequence shown here is derived from an EMBL/GenBank/DDBJ whole genome shotgun (WGS) entry which is preliminary data.</text>
</comment>
<dbReference type="EMBL" id="BLKX01000003">
    <property type="protein sequence ID" value="GFG83154.1"/>
    <property type="molecule type" value="Genomic_DNA"/>
</dbReference>
<dbReference type="InterPro" id="IPR014001">
    <property type="entry name" value="Helicase_ATP-bd"/>
</dbReference>
<dbReference type="RefSeq" id="WP_120795232.1">
    <property type="nucleotide sequence ID" value="NZ_BLKX01000003.1"/>
</dbReference>
<keyword evidence="3" id="KW-0067">ATP-binding</keyword>
<dbReference type="SUPFAM" id="SSF52540">
    <property type="entry name" value="P-loop containing nucleoside triphosphate hydrolases"/>
    <property type="match status" value="1"/>
</dbReference>
<reference evidence="3 4" key="1">
    <citation type="journal article" date="2019" name="Emerg. Microbes Infect.">
        <title>Comprehensive subspecies identification of 175 nontuberculous mycobacteria species based on 7547 genomic profiles.</title>
        <authorList>
            <person name="Matsumoto Y."/>
            <person name="Kinjo T."/>
            <person name="Motooka D."/>
            <person name="Nabeya D."/>
            <person name="Jung N."/>
            <person name="Uechi K."/>
            <person name="Horii T."/>
            <person name="Iida T."/>
            <person name="Fujita J."/>
            <person name="Nakamura S."/>
        </authorList>
    </citation>
    <scope>NUCLEOTIDE SEQUENCE [LARGE SCALE GENOMIC DNA]</scope>
    <source>
        <strain evidence="3 4">JCM 18565</strain>
    </source>
</reference>
<dbReference type="Pfam" id="PF03457">
    <property type="entry name" value="HA"/>
    <property type="match status" value="2"/>
</dbReference>
<dbReference type="Gene3D" id="3.40.50.300">
    <property type="entry name" value="P-loop containing nucleotide triphosphate hydrolases"/>
    <property type="match status" value="2"/>
</dbReference>
<dbReference type="CDD" id="cd18785">
    <property type="entry name" value="SF2_C"/>
    <property type="match status" value="1"/>
</dbReference>
<name>A0ABQ1CFU3_9MYCO</name>
<dbReference type="GO" id="GO:0004386">
    <property type="term" value="F:helicase activity"/>
    <property type="evidence" value="ECO:0007669"/>
    <property type="project" value="UniProtKB-KW"/>
</dbReference>
<evidence type="ECO:0000259" key="2">
    <source>
        <dbReference type="SMART" id="SM00487"/>
    </source>
</evidence>
<dbReference type="InterPro" id="IPR027417">
    <property type="entry name" value="P-loop_NTPase"/>
</dbReference>
<dbReference type="InterPro" id="IPR006935">
    <property type="entry name" value="Helicase/UvrB_N"/>
</dbReference>
<accession>A0ABQ1CFU3</accession>
<dbReference type="Pfam" id="PF00271">
    <property type="entry name" value="Helicase_C"/>
    <property type="match status" value="1"/>
</dbReference>
<dbReference type="Gene3D" id="6.10.140.530">
    <property type="match status" value="3"/>
</dbReference>
<keyword evidence="4" id="KW-1185">Reference proteome</keyword>
<gene>
    <name evidence="3" type="ORF">MPRG_64300</name>
</gene>
<dbReference type="InterPro" id="IPR050742">
    <property type="entry name" value="Helicase_Restrict-Modif_Enz"/>
</dbReference>
<dbReference type="Proteomes" id="UP000465240">
    <property type="component" value="Unassembled WGS sequence"/>
</dbReference>